<evidence type="ECO:0000259" key="8">
    <source>
        <dbReference type="Pfam" id="PF00857"/>
    </source>
</evidence>
<dbReference type="InterPro" id="IPR000868">
    <property type="entry name" value="Isochorismatase-like_dom"/>
</dbReference>
<proteinExistence type="inferred from homology"/>
<dbReference type="PANTHER" id="PTHR11080:SF2">
    <property type="entry name" value="LD05707P"/>
    <property type="match status" value="1"/>
</dbReference>
<dbReference type="KEGG" id="scla:SCLARK_001413"/>
<keyword evidence="2" id="KW-0662">Pyridine nucleotide biosynthesis</keyword>
<evidence type="ECO:0000313" key="10">
    <source>
        <dbReference type="Proteomes" id="UP000231179"/>
    </source>
</evidence>
<keyword evidence="4" id="KW-0378">Hydrolase</keyword>
<accession>A0A1Y0L2J7</accession>
<sequence>MEKKKALIVVDYQYDFANPQGSLYWPEGETLQEGILAKIKEYKANQDLVVMTMDWHPENHCSFTEWPPHCIQNTPGAQLLIDENLADLVVKKAVYQDWDSYSGFNEQIKGVPPLEVWLQAQKVEEVEICGLVKQYCVEATHQDALKHGFKSTVLEELVK</sequence>
<evidence type="ECO:0000256" key="1">
    <source>
        <dbReference type="ARBA" id="ARBA00006336"/>
    </source>
</evidence>
<evidence type="ECO:0000256" key="4">
    <source>
        <dbReference type="ARBA" id="ARBA00022801"/>
    </source>
</evidence>
<dbReference type="GO" id="GO:0046872">
    <property type="term" value="F:metal ion binding"/>
    <property type="evidence" value="ECO:0007669"/>
    <property type="project" value="UniProtKB-KW"/>
</dbReference>
<evidence type="ECO:0000313" key="9">
    <source>
        <dbReference type="EMBL" id="ATX71280.1"/>
    </source>
</evidence>
<evidence type="ECO:0000256" key="6">
    <source>
        <dbReference type="ARBA" id="ARBA00039017"/>
    </source>
</evidence>
<keyword evidence="3" id="KW-0479">Metal-binding</keyword>
<comment type="similarity">
    <text evidence="1">Belongs to the isochorismatase family.</text>
</comment>
<dbReference type="SUPFAM" id="SSF52499">
    <property type="entry name" value="Isochorismatase-like hydrolases"/>
    <property type="match status" value="1"/>
</dbReference>
<feature type="domain" description="Isochorismatase-like" evidence="8">
    <location>
        <begin position="6"/>
        <end position="157"/>
    </location>
</feature>
<evidence type="ECO:0000256" key="5">
    <source>
        <dbReference type="ARBA" id="ARBA00037900"/>
    </source>
</evidence>
<dbReference type="OrthoDB" id="9796485at2"/>
<dbReference type="Proteomes" id="UP000231179">
    <property type="component" value="Chromosome"/>
</dbReference>
<dbReference type="InterPro" id="IPR036380">
    <property type="entry name" value="Isochorismatase-like_sf"/>
</dbReference>
<dbReference type="GO" id="GO:0019363">
    <property type="term" value="P:pyridine nucleotide biosynthetic process"/>
    <property type="evidence" value="ECO:0007669"/>
    <property type="project" value="UniProtKB-KW"/>
</dbReference>
<evidence type="ECO:0000256" key="2">
    <source>
        <dbReference type="ARBA" id="ARBA00022642"/>
    </source>
</evidence>
<keyword evidence="10" id="KW-1185">Reference proteome</keyword>
<dbReference type="Gene3D" id="3.40.50.850">
    <property type="entry name" value="Isochorismatase-like"/>
    <property type="match status" value="1"/>
</dbReference>
<dbReference type="EC" id="3.5.1.19" evidence="6"/>
<dbReference type="EMBL" id="CP024870">
    <property type="protein sequence ID" value="ATX71280.1"/>
    <property type="molecule type" value="Genomic_DNA"/>
</dbReference>
<name>A0A1Y0L2J7_9MOLU</name>
<dbReference type="PANTHER" id="PTHR11080">
    <property type="entry name" value="PYRAZINAMIDASE/NICOTINAMIDASE"/>
    <property type="match status" value="1"/>
</dbReference>
<reference evidence="9 10" key="1">
    <citation type="submission" date="2017-11" db="EMBL/GenBank/DDBJ databases">
        <title>Complete genome sequence of Spiroplasma clarkii CN-5 (DSM 19994).</title>
        <authorList>
            <person name="Tsai Y.-M."/>
            <person name="Chang A."/>
            <person name="Lo W.-S."/>
            <person name="Kuo C.-H."/>
        </authorList>
    </citation>
    <scope>NUCLEOTIDE SEQUENCE [LARGE SCALE GENOMIC DNA]</scope>
    <source>
        <strain evidence="9 10">CN-5</strain>
    </source>
</reference>
<dbReference type="Pfam" id="PF00857">
    <property type="entry name" value="Isochorismatase"/>
    <property type="match status" value="1"/>
</dbReference>
<dbReference type="GO" id="GO:0008936">
    <property type="term" value="F:nicotinamidase activity"/>
    <property type="evidence" value="ECO:0007669"/>
    <property type="project" value="UniProtKB-EC"/>
</dbReference>
<comment type="pathway">
    <text evidence="5">Cofactor biosynthesis; nicotinate biosynthesis; nicotinate from nicotinamide: step 1/1.</text>
</comment>
<protein>
    <recommendedName>
        <fullName evidence="6">nicotinamidase</fullName>
        <ecNumber evidence="6">3.5.1.19</ecNumber>
    </recommendedName>
    <alternativeName>
        <fullName evidence="7">Nicotinamide deamidase</fullName>
    </alternativeName>
</protein>
<organism evidence="9 10">
    <name type="scientific">Spiroplasma clarkii</name>
    <dbReference type="NCBI Taxonomy" id="2139"/>
    <lineage>
        <taxon>Bacteria</taxon>
        <taxon>Bacillati</taxon>
        <taxon>Mycoplasmatota</taxon>
        <taxon>Mollicutes</taxon>
        <taxon>Entomoplasmatales</taxon>
        <taxon>Spiroplasmataceae</taxon>
        <taxon>Spiroplasma</taxon>
    </lineage>
</organism>
<dbReference type="RefSeq" id="WP_100254819.1">
    <property type="nucleotide sequence ID" value="NZ_CP015819.1"/>
</dbReference>
<evidence type="ECO:0000256" key="3">
    <source>
        <dbReference type="ARBA" id="ARBA00022723"/>
    </source>
</evidence>
<dbReference type="AlphaFoldDB" id="A0A1Y0L2J7"/>
<gene>
    <name evidence="9" type="primary">pncA</name>
    <name evidence="9" type="ORF">SCLAR_v1c09780</name>
</gene>
<dbReference type="InterPro" id="IPR052347">
    <property type="entry name" value="Isochorismatase_Nicotinamidase"/>
</dbReference>
<evidence type="ECO:0000256" key="7">
    <source>
        <dbReference type="ARBA" id="ARBA00043224"/>
    </source>
</evidence>